<organism evidence="5 6">
    <name type="scientific">Cylicostephanus goldi</name>
    <name type="common">Nematode worm</name>
    <dbReference type="NCBI Taxonomy" id="71465"/>
    <lineage>
        <taxon>Eukaryota</taxon>
        <taxon>Metazoa</taxon>
        <taxon>Ecdysozoa</taxon>
        <taxon>Nematoda</taxon>
        <taxon>Chromadorea</taxon>
        <taxon>Rhabditida</taxon>
        <taxon>Rhabditina</taxon>
        <taxon>Rhabditomorpha</taxon>
        <taxon>Strongyloidea</taxon>
        <taxon>Strongylidae</taxon>
        <taxon>Cylicostephanus</taxon>
    </lineage>
</organism>
<gene>
    <name evidence="5" type="ORF">CGOC_LOCUS10899</name>
</gene>
<feature type="domain" description="DDE Tnp4" evidence="4">
    <location>
        <begin position="18"/>
        <end position="68"/>
    </location>
</feature>
<dbReference type="InterPro" id="IPR027806">
    <property type="entry name" value="HARBI1_dom"/>
</dbReference>
<sequence>MSSRIFRKYQLPNITGIIDGTHIKITAPKQSPMDYVNRKQYHSLNVGAICDDRMLFRWINASWPGHARAKIEQAFEILKRQWLILHGECRYDPETATKIVIACTVLRNIANSRNEPTVFEESPPETDEQDMHEINEEDPSASGRALIKRVIQESF</sequence>
<feature type="region of interest" description="Disordered" evidence="3">
    <location>
        <begin position="114"/>
        <end position="143"/>
    </location>
</feature>
<evidence type="ECO:0000313" key="6">
    <source>
        <dbReference type="Proteomes" id="UP000271889"/>
    </source>
</evidence>
<name>A0A3P7NA42_CYLGO</name>
<reference evidence="5 6" key="1">
    <citation type="submission" date="2018-11" db="EMBL/GenBank/DDBJ databases">
        <authorList>
            <consortium name="Pathogen Informatics"/>
        </authorList>
    </citation>
    <scope>NUCLEOTIDE SEQUENCE [LARGE SCALE GENOMIC DNA]</scope>
</reference>
<comment type="cofactor">
    <cofactor evidence="1">
        <name>a divalent metal cation</name>
        <dbReference type="ChEBI" id="CHEBI:60240"/>
    </cofactor>
</comment>
<dbReference type="EMBL" id="UYRV01113495">
    <property type="protein sequence ID" value="VDN28251.1"/>
    <property type="molecule type" value="Genomic_DNA"/>
</dbReference>
<keyword evidence="2" id="KW-0479">Metal-binding</keyword>
<evidence type="ECO:0000256" key="2">
    <source>
        <dbReference type="ARBA" id="ARBA00022723"/>
    </source>
</evidence>
<accession>A0A3P7NA42</accession>
<evidence type="ECO:0000256" key="1">
    <source>
        <dbReference type="ARBA" id="ARBA00001968"/>
    </source>
</evidence>
<dbReference type="InterPro" id="IPR026103">
    <property type="entry name" value="HARBI1_animal"/>
</dbReference>
<dbReference type="Proteomes" id="UP000271889">
    <property type="component" value="Unassembled WGS sequence"/>
</dbReference>
<dbReference type="GO" id="GO:0046872">
    <property type="term" value="F:metal ion binding"/>
    <property type="evidence" value="ECO:0007669"/>
    <property type="project" value="UniProtKB-KW"/>
</dbReference>
<dbReference type="AlphaFoldDB" id="A0A3P7NA42"/>
<dbReference type="OrthoDB" id="5863278at2759"/>
<evidence type="ECO:0000313" key="5">
    <source>
        <dbReference type="EMBL" id="VDN28251.1"/>
    </source>
</evidence>
<keyword evidence="6" id="KW-1185">Reference proteome</keyword>
<evidence type="ECO:0000259" key="4">
    <source>
        <dbReference type="Pfam" id="PF13359"/>
    </source>
</evidence>
<dbReference type="Pfam" id="PF13359">
    <property type="entry name" value="DDE_Tnp_4"/>
    <property type="match status" value="1"/>
</dbReference>
<evidence type="ECO:0000256" key="3">
    <source>
        <dbReference type="SAM" id="MobiDB-lite"/>
    </source>
</evidence>
<protein>
    <recommendedName>
        <fullName evidence="4">DDE Tnp4 domain-containing protein</fullName>
    </recommendedName>
</protein>
<proteinExistence type="predicted"/>
<dbReference type="PRINTS" id="PR02086">
    <property type="entry name" value="PUTNUCHARBI1"/>
</dbReference>